<name>A0A919R1I2_9ACTN</name>
<comment type="caution">
    <text evidence="2">The sequence shown here is derived from an EMBL/GenBank/DDBJ whole genome shotgun (WGS) entry which is preliminary data.</text>
</comment>
<sequence>MRVPRRLADRLIVVSREDYVRAMDDRGSSLDDEHVTIVPVPLLGRWHEFAGLRGARLGAGGAYLRDPADPGRFLTLAEAFQQEARANGDLFLRVCGLLGAVKVTSLESGSHLGKDSTKNTFHAGTGQDAAAGPDAGRVRAGLTRDVSATFTRDVRQELVYLLETAGEWPGGEPDIAEARAAVEGRSGAVAGDLRELIDLRAAPGNRIDRWSRRVDFLSELDRDLTFLLDAAARLELAAGPESASAGVKLSNAFERTRSERRQAKVSVEVWFTRPAPPG</sequence>
<accession>A0A919R1I2</accession>
<dbReference type="EMBL" id="BOOU01000024">
    <property type="protein sequence ID" value="GII76675.1"/>
    <property type="molecule type" value="Genomic_DNA"/>
</dbReference>
<protein>
    <submittedName>
        <fullName evidence="2">Uncharacterized protein</fullName>
    </submittedName>
</protein>
<organism evidence="2 3">
    <name type="scientific">Sphaerisporangium rufum</name>
    <dbReference type="NCBI Taxonomy" id="1381558"/>
    <lineage>
        <taxon>Bacteria</taxon>
        <taxon>Bacillati</taxon>
        <taxon>Actinomycetota</taxon>
        <taxon>Actinomycetes</taxon>
        <taxon>Streptosporangiales</taxon>
        <taxon>Streptosporangiaceae</taxon>
        <taxon>Sphaerisporangium</taxon>
    </lineage>
</organism>
<evidence type="ECO:0000256" key="1">
    <source>
        <dbReference type="SAM" id="MobiDB-lite"/>
    </source>
</evidence>
<gene>
    <name evidence="2" type="ORF">Sru01_16570</name>
</gene>
<keyword evidence="3" id="KW-1185">Reference proteome</keyword>
<feature type="region of interest" description="Disordered" evidence="1">
    <location>
        <begin position="112"/>
        <end position="136"/>
    </location>
</feature>
<evidence type="ECO:0000313" key="2">
    <source>
        <dbReference type="EMBL" id="GII76675.1"/>
    </source>
</evidence>
<dbReference type="Proteomes" id="UP000655287">
    <property type="component" value="Unassembled WGS sequence"/>
</dbReference>
<proteinExistence type="predicted"/>
<reference evidence="2" key="1">
    <citation type="submission" date="2021-01" db="EMBL/GenBank/DDBJ databases">
        <title>Whole genome shotgun sequence of Sphaerisporangium rufum NBRC 109079.</title>
        <authorList>
            <person name="Komaki H."/>
            <person name="Tamura T."/>
        </authorList>
    </citation>
    <scope>NUCLEOTIDE SEQUENCE</scope>
    <source>
        <strain evidence="2">NBRC 109079</strain>
    </source>
</reference>
<dbReference type="RefSeq" id="WP_203983289.1">
    <property type="nucleotide sequence ID" value="NZ_BOOU01000024.1"/>
</dbReference>
<evidence type="ECO:0000313" key="3">
    <source>
        <dbReference type="Proteomes" id="UP000655287"/>
    </source>
</evidence>
<dbReference type="AlphaFoldDB" id="A0A919R1I2"/>